<dbReference type="KEGG" id="cbaa:SRAA_1395"/>
<dbReference type="InterPro" id="IPR003439">
    <property type="entry name" value="ABC_transporter-like_ATP-bd"/>
</dbReference>
<dbReference type="STRING" id="1458425.SRAA_1395"/>
<evidence type="ECO:0000313" key="9">
    <source>
        <dbReference type="Proteomes" id="UP000067461"/>
    </source>
</evidence>
<gene>
    <name evidence="8" type="ORF">SRAA_1395</name>
</gene>
<dbReference type="AlphaFoldDB" id="A0A060NQQ5"/>
<keyword evidence="3" id="KW-1003">Cell membrane</keyword>
<accession>A0A060NQQ5</accession>
<dbReference type="Pfam" id="PF00005">
    <property type="entry name" value="ABC_tran"/>
    <property type="match status" value="1"/>
</dbReference>
<dbReference type="PANTHER" id="PTHR43776:SF7">
    <property type="entry name" value="D,D-DIPEPTIDE TRANSPORT ATP-BINDING PROTEIN DDPF-RELATED"/>
    <property type="match status" value="1"/>
</dbReference>
<dbReference type="PANTHER" id="PTHR43776">
    <property type="entry name" value="TRANSPORT ATP-BINDING PROTEIN"/>
    <property type="match status" value="1"/>
</dbReference>
<dbReference type="InterPro" id="IPR017871">
    <property type="entry name" value="ABC_transporter-like_CS"/>
</dbReference>
<evidence type="ECO:0000256" key="2">
    <source>
        <dbReference type="ARBA" id="ARBA00022448"/>
    </source>
</evidence>
<dbReference type="PROSITE" id="PS50893">
    <property type="entry name" value="ABC_TRANSPORTER_2"/>
    <property type="match status" value="1"/>
</dbReference>
<dbReference type="GO" id="GO:0016887">
    <property type="term" value="F:ATP hydrolysis activity"/>
    <property type="evidence" value="ECO:0007669"/>
    <property type="project" value="InterPro"/>
</dbReference>
<dbReference type="GO" id="GO:0005524">
    <property type="term" value="F:ATP binding"/>
    <property type="evidence" value="ECO:0007669"/>
    <property type="project" value="UniProtKB-KW"/>
</dbReference>
<dbReference type="SMART" id="SM00382">
    <property type="entry name" value="AAA"/>
    <property type="match status" value="1"/>
</dbReference>
<evidence type="ECO:0000256" key="5">
    <source>
        <dbReference type="ARBA" id="ARBA00022840"/>
    </source>
</evidence>
<keyword evidence="3" id="KW-0472">Membrane</keyword>
<proteinExistence type="inferred from homology"/>
<reference evidence="8 9" key="1">
    <citation type="journal article" date="2014" name="Nat. Commun.">
        <title>Physiological and genomic features of highly alkaliphilic hydrogen-utilizing Betaproteobacteria from a continental serpentinizing site.</title>
        <authorList>
            <person name="Suzuki S."/>
            <person name="Kuenen J.G."/>
            <person name="Schipper K."/>
            <person name="van der Velde S."/>
            <person name="Ishii S."/>
            <person name="Wu A."/>
            <person name="Sorokin D.Y."/>
            <person name="Tenney A."/>
            <person name="Meng X.Y."/>
            <person name="Morrill P.L."/>
            <person name="Kamagata Y."/>
            <person name="Muyzer G."/>
            <person name="Nealson K.H."/>
        </authorList>
    </citation>
    <scope>NUCLEOTIDE SEQUENCE [LARGE SCALE GENOMIC DNA]</scope>
    <source>
        <strain evidence="8 9">A1</strain>
    </source>
</reference>
<dbReference type="CDD" id="cd03257">
    <property type="entry name" value="ABC_NikE_OppD_transporters"/>
    <property type="match status" value="1"/>
</dbReference>
<dbReference type="InterPro" id="IPR003593">
    <property type="entry name" value="AAA+_ATPase"/>
</dbReference>
<evidence type="ECO:0000313" key="8">
    <source>
        <dbReference type="EMBL" id="BAO81249.1"/>
    </source>
</evidence>
<organism evidence="8 9">
    <name type="scientific">Serpentinimonas raichei</name>
    <dbReference type="NCBI Taxonomy" id="1458425"/>
    <lineage>
        <taxon>Bacteria</taxon>
        <taxon>Pseudomonadati</taxon>
        <taxon>Pseudomonadota</taxon>
        <taxon>Betaproteobacteria</taxon>
        <taxon>Burkholderiales</taxon>
        <taxon>Comamonadaceae</taxon>
        <taxon>Serpentinimonas</taxon>
    </lineage>
</organism>
<dbReference type="HOGENOM" id="CLU_000604_1_23_4"/>
<keyword evidence="5" id="KW-0067">ATP-binding</keyword>
<dbReference type="GO" id="GO:0055085">
    <property type="term" value="P:transmembrane transport"/>
    <property type="evidence" value="ECO:0007669"/>
    <property type="project" value="UniProtKB-ARBA"/>
</dbReference>
<keyword evidence="4" id="KW-0547">Nucleotide-binding</keyword>
<dbReference type="RefSeq" id="WP_052467515.1">
    <property type="nucleotide sequence ID" value="NZ_AP014568.1"/>
</dbReference>
<evidence type="ECO:0000256" key="6">
    <source>
        <dbReference type="SAM" id="MobiDB-lite"/>
    </source>
</evidence>
<dbReference type="EMBL" id="AP014568">
    <property type="protein sequence ID" value="BAO81249.1"/>
    <property type="molecule type" value="Genomic_DNA"/>
</dbReference>
<dbReference type="OrthoDB" id="9802264at2"/>
<dbReference type="SUPFAM" id="SSF52540">
    <property type="entry name" value="P-loop containing nucleoside triphosphate hydrolases"/>
    <property type="match status" value="1"/>
</dbReference>
<evidence type="ECO:0000256" key="3">
    <source>
        <dbReference type="ARBA" id="ARBA00022475"/>
    </source>
</evidence>
<dbReference type="Gene3D" id="3.40.50.300">
    <property type="entry name" value="P-loop containing nucleotide triphosphate hydrolases"/>
    <property type="match status" value="1"/>
</dbReference>
<feature type="domain" description="ABC transporter" evidence="7">
    <location>
        <begin position="20"/>
        <end position="258"/>
    </location>
</feature>
<protein>
    <submittedName>
        <fullName evidence="8">ABC-type oligopeptide transport system, ATPase component</fullName>
    </submittedName>
</protein>
<feature type="compositionally biased region" description="Polar residues" evidence="6">
    <location>
        <begin position="245"/>
        <end position="254"/>
    </location>
</feature>
<evidence type="ECO:0000256" key="1">
    <source>
        <dbReference type="ARBA" id="ARBA00005417"/>
    </source>
</evidence>
<name>A0A060NQQ5_9BURK</name>
<sequence>MSAPGHPLSAPGRSQAVLRLRAADLSHRWGAQQPPVLDRVGLDLHEGEVVGLLGRSGSGKSTLARCLAGLLQPSSGGLSLNGQALTAARTLAQRRAIQYVWQEPQCALNPYRSALASAAEPLEGFGLASRLERPQRAAQMLQRLGLTQADMQRLPHQLSGGQCQRVVLARALLAEPQVLLLDEPFSALDSVTTAALLQDLGAVLAEHRLAVLLVSHDRALVRHLAQRVLVLEQGRLRDITDQTRMRASQMSSPEQPKCQDDGK</sequence>
<feature type="region of interest" description="Disordered" evidence="6">
    <location>
        <begin position="241"/>
        <end position="263"/>
    </location>
</feature>
<dbReference type="InterPro" id="IPR027417">
    <property type="entry name" value="P-loop_NTPase"/>
</dbReference>
<keyword evidence="9" id="KW-1185">Reference proteome</keyword>
<comment type="similarity">
    <text evidence="1">Belongs to the ABC transporter superfamily.</text>
</comment>
<dbReference type="Proteomes" id="UP000067461">
    <property type="component" value="Chromosome"/>
</dbReference>
<evidence type="ECO:0000256" key="4">
    <source>
        <dbReference type="ARBA" id="ARBA00022741"/>
    </source>
</evidence>
<dbReference type="PROSITE" id="PS00211">
    <property type="entry name" value="ABC_TRANSPORTER_1"/>
    <property type="match status" value="1"/>
</dbReference>
<keyword evidence="2" id="KW-0813">Transport</keyword>
<evidence type="ECO:0000259" key="7">
    <source>
        <dbReference type="PROSITE" id="PS50893"/>
    </source>
</evidence>
<dbReference type="InterPro" id="IPR050319">
    <property type="entry name" value="ABC_transp_ATP-bind"/>
</dbReference>